<evidence type="ECO:0000313" key="9">
    <source>
        <dbReference type="EMBL" id="UUV47208.1"/>
    </source>
</evidence>
<feature type="compositionally biased region" description="Basic and acidic residues" evidence="6">
    <location>
        <begin position="376"/>
        <end position="400"/>
    </location>
</feature>
<feature type="domain" description="Paramyxovirus structural protein P/V N-terminal" evidence="7">
    <location>
        <begin position="377"/>
        <end position="473"/>
    </location>
</feature>
<proteinExistence type="predicted"/>
<feature type="compositionally biased region" description="Basic and acidic residues" evidence="6">
    <location>
        <begin position="275"/>
        <end position="287"/>
    </location>
</feature>
<evidence type="ECO:0000256" key="5">
    <source>
        <dbReference type="ARBA" id="ARBA00060014"/>
    </source>
</evidence>
<dbReference type="InterPro" id="IPR004897">
    <property type="entry name" value="P/V_Pprotein_paramyxoviral"/>
</dbReference>
<feature type="region of interest" description="Disordered" evidence="6">
    <location>
        <begin position="274"/>
        <end position="321"/>
    </location>
</feature>
<keyword evidence="2" id="KW-0691">RNA editing</keyword>
<organism evidence="9 10">
    <name type="scientific">Langya virus</name>
    <dbReference type="NCBI Taxonomy" id="2971765"/>
    <lineage>
        <taxon>Viruses</taxon>
        <taxon>Riboviria</taxon>
        <taxon>Orthornavirae</taxon>
        <taxon>Negarnaviricota</taxon>
        <taxon>Haploviricotina</taxon>
        <taxon>Monjiviricetes</taxon>
        <taxon>Mononegavirales</taxon>
        <taxon>Paramyxoviridae</taxon>
        <taxon>Orthoparamyxovirinae</taxon>
        <taxon>Parahenipavirus</taxon>
        <taxon>Parahenipavirus langyaense</taxon>
    </lineage>
</organism>
<feature type="region of interest" description="Disordered" evidence="6">
    <location>
        <begin position="57"/>
        <end position="102"/>
    </location>
</feature>
<evidence type="ECO:0000259" key="7">
    <source>
        <dbReference type="Pfam" id="PF13825"/>
    </source>
</evidence>
<dbReference type="Pfam" id="PF03210">
    <property type="entry name" value="Paramyx_P_V_C"/>
    <property type="match status" value="1"/>
</dbReference>
<dbReference type="Pfam" id="PF14313">
    <property type="entry name" value="Soyouz_module"/>
    <property type="match status" value="1"/>
</dbReference>
<feature type="region of interest" description="Disordered" evidence="6">
    <location>
        <begin position="122"/>
        <end position="152"/>
    </location>
</feature>
<dbReference type="Proteomes" id="UP001303175">
    <property type="component" value="Segment"/>
</dbReference>
<evidence type="ECO:0000256" key="2">
    <source>
        <dbReference type="ARBA" id="ARBA00022495"/>
    </source>
</evidence>
<feature type="compositionally biased region" description="Basic and acidic residues" evidence="6">
    <location>
        <begin position="57"/>
        <end position="72"/>
    </location>
</feature>
<dbReference type="EMBL" id="OM101125">
    <property type="protein sequence ID" value="UUV47208.1"/>
    <property type="molecule type" value="Viral_cRNA"/>
</dbReference>
<comment type="function">
    <text evidence="5">Essential cofactor of the RNA polymerase L that plays a central role in the transcription and replication by forming the polymerase complex with RNA polymerase L and recruiting L to the genomic N-RNA template for RNA synthesis. Also plays a central role in the encapsidation of nascent RNA chains by forming the encapsidation complex with the nucleocapsid protein N (N-P complex). Acts as a chaperone for newly synthesized free N protein, so-called N0, allowing encapsidation of nascent RNA chains during replication. The nucleoprotein protein N prevents excessive phosphorylation of P, which leads to down-regulation of viral transcription/ replication. Participates, together with N, in the formation of viral factories (viroplasms), which are large inclusions in the host cytoplasm where replication takes place.</text>
</comment>
<name>A0AAX3CAV7_9MONO</name>
<dbReference type="Gene3D" id="6.10.250.2490">
    <property type="match status" value="1"/>
</dbReference>
<evidence type="ECO:0000256" key="4">
    <source>
        <dbReference type="ARBA" id="ARBA00022953"/>
    </source>
</evidence>
<dbReference type="InterPro" id="IPR028243">
    <property type="entry name" value="Paramyxo_P/V_N"/>
</dbReference>
<evidence type="ECO:0000256" key="6">
    <source>
        <dbReference type="SAM" id="MobiDB-lite"/>
    </source>
</evidence>
<keyword evidence="10" id="KW-1185">Reference proteome</keyword>
<accession>A0AAX3CAV7</accession>
<feature type="compositionally biased region" description="Acidic residues" evidence="6">
    <location>
        <begin position="297"/>
        <end position="306"/>
    </location>
</feature>
<dbReference type="InterPro" id="IPR025909">
    <property type="entry name" value="Soyouz_module"/>
</dbReference>
<evidence type="ECO:0000259" key="8">
    <source>
        <dbReference type="Pfam" id="PF14313"/>
    </source>
</evidence>
<evidence type="ECO:0000313" key="10">
    <source>
        <dbReference type="Proteomes" id="UP001303175"/>
    </source>
</evidence>
<keyword evidence="4" id="KW-0693">Viral RNA replication</keyword>
<gene>
    <name evidence="9" type="primary">P/V/W/C</name>
</gene>
<protein>
    <recommendedName>
        <fullName evidence="1">Phosphoprotein</fullName>
    </recommendedName>
</protein>
<sequence length="694" mass="76799">MSYEDRIRQIQNGLEIVDLVKKVRKESIEKPTYGRSAIGLPTTKDRTAAWELFHQSTVDETRPEELSLEERNGTISSRDGVGISEPIHHADSGGGRTYKESKWDEGDEPILENQLVTNIQSNDTGRKITYGKSDHSYADSQDNRTEGSKWSDGCTTIDSSDVSSILQGSLSQDTDATRPRGKTAPAFQMNPNAKEYYPKNHLSKQESCTNDLDKVTNHNKDTKGQEKGSAYVFEVESNKPTIRPRMAKQIQIESPPEDGTEIINLTITPKQRKSILKEQKSDDDAVPKKQPKPDLIVIEEEDEDQQSEPIENIDKSESESDITIFDLADQAADHVRRTQMTAKAIGGIIEASLKNPSDFGEIVYLSDGPTQASSPEGKKEGGRKLRALDRTESGKSESETSSKQVKKGIEENTVSTGMVQKSRSKTGATQCAPKSNQSHQERNAPVSSVQSSVKMNIVRKSSTSEQSTGNDQGYTSEDSTQSSANISFDDYFDGLTNNLSKEDIMKEIYRNQLVMLSKLEENNATSELIKLVANNQKATLAKLDALDRNISRLGLAVSSMEQMLASMRIMIPGKPVDTNDKQKNPLLKPVIGRSSTRAEEVIDINPDLGSGKTSLHSAKKELFIEPLDPNKTNATQFIPEDSSVTIQTLRAIVINRVNDNELKSAFLAKINENLSLDQIRKIHKQIKEALQAGL</sequence>
<keyword evidence="3" id="KW-0597">Phosphoprotein</keyword>
<evidence type="ECO:0000256" key="3">
    <source>
        <dbReference type="ARBA" id="ARBA00022553"/>
    </source>
</evidence>
<feature type="compositionally biased region" description="Polar residues" evidence="6">
    <location>
        <begin position="412"/>
        <end position="438"/>
    </location>
</feature>
<feature type="compositionally biased region" description="Polar residues" evidence="6">
    <location>
        <begin position="445"/>
        <end position="482"/>
    </location>
</feature>
<reference evidence="9 10" key="1">
    <citation type="journal article" date="2022" name="N. Engl. J. Med.">
        <title>A Zoonotic Henipavirus in Febrile Patients in China.</title>
        <authorList>
            <person name="Zhang X.A."/>
            <person name="Li H."/>
            <person name="Jiang F.C."/>
            <person name="Zhu F."/>
            <person name="Zhang Y.F."/>
            <person name="Chen J.J."/>
            <person name="Tan C.W."/>
            <person name="Anderson D.E."/>
            <person name="Fan H."/>
            <person name="Dong L.Y."/>
            <person name="Li C."/>
            <person name="Zhang P.H."/>
            <person name="Li Y."/>
            <person name="Ding H."/>
            <person name="Fang L.Q."/>
            <person name="Wang L.F."/>
            <person name="Liu W."/>
        </authorList>
    </citation>
    <scope>NUCLEOTIDE SEQUENCE [LARGE SCALE GENOMIC DNA]</scope>
    <source>
        <strain evidence="9">SDQD_H1801</strain>
    </source>
</reference>
<feature type="domain" description="Phosphoprotein P soyouz module" evidence="8">
    <location>
        <begin position="10"/>
        <end position="56"/>
    </location>
</feature>
<feature type="region of interest" description="Disordered" evidence="6">
    <location>
        <begin position="169"/>
        <end position="192"/>
    </location>
</feature>
<dbReference type="Pfam" id="PF13825">
    <property type="entry name" value="Paramyxo_P_V_N"/>
    <property type="match status" value="1"/>
</dbReference>
<feature type="region of interest" description="Disordered" evidence="6">
    <location>
        <begin position="364"/>
        <end position="482"/>
    </location>
</feature>
<evidence type="ECO:0000256" key="1">
    <source>
        <dbReference type="ARBA" id="ARBA00020572"/>
    </source>
</evidence>
<feature type="compositionally biased region" description="Basic and acidic residues" evidence="6">
    <location>
        <begin position="132"/>
        <end position="149"/>
    </location>
</feature>
<feature type="compositionally biased region" description="Basic and acidic residues" evidence="6">
    <location>
        <begin position="86"/>
        <end position="102"/>
    </location>
</feature>